<evidence type="ECO:0000313" key="2">
    <source>
        <dbReference type="EMBL" id="MDO5986778.1"/>
    </source>
</evidence>
<feature type="signal peptide" evidence="1">
    <location>
        <begin position="1"/>
        <end position="21"/>
    </location>
</feature>
<keyword evidence="1" id="KW-0732">Signal</keyword>
<evidence type="ECO:0000313" key="3">
    <source>
        <dbReference type="Proteomes" id="UP001176891"/>
    </source>
</evidence>
<comment type="caution">
    <text evidence="2">The sequence shown here is derived from an EMBL/GenBank/DDBJ whole genome shotgun (WGS) entry which is preliminary data.</text>
</comment>
<proteinExistence type="predicted"/>
<evidence type="ECO:0000256" key="1">
    <source>
        <dbReference type="SAM" id="SignalP"/>
    </source>
</evidence>
<dbReference type="EMBL" id="JAUOEM010000001">
    <property type="protein sequence ID" value="MDO5986778.1"/>
    <property type="molecule type" value="Genomic_DNA"/>
</dbReference>
<organism evidence="2 3">
    <name type="scientific">Flavivirga amylovorans</name>
    <dbReference type="NCBI Taxonomy" id="870486"/>
    <lineage>
        <taxon>Bacteria</taxon>
        <taxon>Pseudomonadati</taxon>
        <taxon>Bacteroidota</taxon>
        <taxon>Flavobacteriia</taxon>
        <taxon>Flavobacteriales</taxon>
        <taxon>Flavobacteriaceae</taxon>
        <taxon>Flavivirga</taxon>
    </lineage>
</organism>
<feature type="chain" id="PRO_5045055267" evidence="1">
    <location>
        <begin position="22"/>
        <end position="390"/>
    </location>
</feature>
<protein>
    <submittedName>
        <fullName evidence="2">Uncharacterized protein</fullName>
    </submittedName>
</protein>
<reference evidence="2" key="1">
    <citation type="submission" date="2023-07" db="EMBL/GenBank/DDBJ databases">
        <title>Two novel species in the genus Flavivirga.</title>
        <authorList>
            <person name="Kwon K."/>
        </authorList>
    </citation>
    <scope>NUCLEOTIDE SEQUENCE</scope>
    <source>
        <strain evidence="2">KACC 14157</strain>
    </source>
</reference>
<sequence>MKTIKLLGILVCLSFSAIINAQVGIGNALPDNSAQLDITASDRGLLIPRVVLQSTTDTTTITNGNVNSLIVYATNTMGDIIPGYYYWQDSDAAWKRIVNGDDVATFETLTTFTLNADGFTLEYMDEDNVLSTVNLSTVVDNTETLTSLVDNGDGTVTYTDEDDVANIVVISVNSENVNIIDNSIDIDNDGNTDVNVTLQDVITNISNIIDANETLTTIGLNADGINLDYMDEDGAVTQIDLSTIIANLETLTSLTSDQATGTLTYTDEAGVANMITIYTNSGNVSITDNTIDIDNDGNTDVNVTLQDVIDNITNIIDANETLTTIGLNADGINLDYMDEDGAVTQIDLSAIIANLETLTSLTSDQATGTLTYTDEAGVANMITIYTNSGN</sequence>
<gene>
    <name evidence="2" type="ORF">Q4Q39_05090</name>
</gene>
<dbReference type="Proteomes" id="UP001176891">
    <property type="component" value="Unassembled WGS sequence"/>
</dbReference>
<accession>A0ABT8WYL4</accession>
<name>A0ABT8WYL4_9FLAO</name>
<keyword evidence="3" id="KW-1185">Reference proteome</keyword>
<feature type="non-terminal residue" evidence="2">
    <location>
        <position position="390"/>
    </location>
</feature>